<evidence type="ECO:0000256" key="4">
    <source>
        <dbReference type="ARBA" id="ARBA00022679"/>
    </source>
</evidence>
<gene>
    <name evidence="8" type="ORF">KC573_02020</name>
</gene>
<sequence length="247" mass="27420">MFANLIILLLVGLLGYWLAGRTLQPIEEKMRQHEQFSSDVSHEIRTPLSAMLARTESVLRKGETAEVYQHALQQFKDETIRLITLTEDLLLTTRQNGNKQMESVSLKSLVDGVIERFRLLAEHKQLTLTVTTKDETVINGNPLLLERLFENIIHNAIKFTPAGGVITVAVTGREVSISDTGVGMSRTTSAKAFDRFYTEDNARDERQQGGTGLGLAIAKQIAELHHAALAIDSREGEGTTVTVTFFN</sequence>
<dbReference type="Gene3D" id="3.30.565.10">
    <property type="entry name" value="Histidine kinase-like ATPase, C-terminal domain"/>
    <property type="match status" value="1"/>
</dbReference>
<keyword evidence="4" id="KW-0808">Transferase</keyword>
<dbReference type="GO" id="GO:0000155">
    <property type="term" value="F:phosphorelay sensor kinase activity"/>
    <property type="evidence" value="ECO:0007669"/>
    <property type="project" value="InterPro"/>
</dbReference>
<accession>A0A955LW23</accession>
<reference evidence="8" key="1">
    <citation type="submission" date="2020-04" db="EMBL/GenBank/DDBJ databases">
        <authorList>
            <person name="Zhang T."/>
        </authorList>
    </citation>
    <scope>NUCLEOTIDE SEQUENCE</scope>
    <source>
        <strain evidence="8">HKST-UBA02</strain>
    </source>
</reference>
<dbReference type="SMART" id="SM00387">
    <property type="entry name" value="HATPase_c"/>
    <property type="match status" value="1"/>
</dbReference>
<evidence type="ECO:0000256" key="2">
    <source>
        <dbReference type="ARBA" id="ARBA00012438"/>
    </source>
</evidence>
<evidence type="ECO:0000313" key="8">
    <source>
        <dbReference type="EMBL" id="MCA9397580.1"/>
    </source>
</evidence>
<dbReference type="FunFam" id="3.30.565.10:FF:000006">
    <property type="entry name" value="Sensor histidine kinase WalK"/>
    <property type="match status" value="1"/>
</dbReference>
<dbReference type="Pfam" id="PF00512">
    <property type="entry name" value="HisKA"/>
    <property type="match status" value="1"/>
</dbReference>
<evidence type="ECO:0000313" key="9">
    <source>
        <dbReference type="Proteomes" id="UP000699691"/>
    </source>
</evidence>
<dbReference type="PANTHER" id="PTHR45453:SF1">
    <property type="entry name" value="PHOSPHATE REGULON SENSOR PROTEIN PHOR"/>
    <property type="match status" value="1"/>
</dbReference>
<keyword evidence="6" id="KW-0902">Two-component regulatory system</keyword>
<dbReference type="Pfam" id="PF02518">
    <property type="entry name" value="HATPase_c"/>
    <property type="match status" value="1"/>
</dbReference>
<protein>
    <recommendedName>
        <fullName evidence="2">histidine kinase</fullName>
        <ecNumber evidence="2">2.7.13.3</ecNumber>
    </recommendedName>
</protein>
<dbReference type="GO" id="GO:0005886">
    <property type="term" value="C:plasma membrane"/>
    <property type="evidence" value="ECO:0007669"/>
    <property type="project" value="TreeGrafter"/>
</dbReference>
<name>A0A955LW23_UNCKA</name>
<evidence type="ECO:0000256" key="5">
    <source>
        <dbReference type="ARBA" id="ARBA00022777"/>
    </source>
</evidence>
<dbReference type="InterPro" id="IPR050351">
    <property type="entry name" value="BphY/WalK/GraS-like"/>
</dbReference>
<dbReference type="PRINTS" id="PR00344">
    <property type="entry name" value="BCTRLSENSOR"/>
</dbReference>
<evidence type="ECO:0000259" key="7">
    <source>
        <dbReference type="PROSITE" id="PS50109"/>
    </source>
</evidence>
<feature type="domain" description="Histidine kinase" evidence="7">
    <location>
        <begin position="39"/>
        <end position="247"/>
    </location>
</feature>
<dbReference type="InterPro" id="IPR003594">
    <property type="entry name" value="HATPase_dom"/>
</dbReference>
<dbReference type="PANTHER" id="PTHR45453">
    <property type="entry name" value="PHOSPHATE REGULON SENSOR PROTEIN PHOR"/>
    <property type="match status" value="1"/>
</dbReference>
<dbReference type="InterPro" id="IPR003661">
    <property type="entry name" value="HisK_dim/P_dom"/>
</dbReference>
<proteinExistence type="predicted"/>
<evidence type="ECO:0000256" key="3">
    <source>
        <dbReference type="ARBA" id="ARBA00022553"/>
    </source>
</evidence>
<comment type="catalytic activity">
    <reaction evidence="1">
        <text>ATP + protein L-histidine = ADP + protein N-phospho-L-histidine.</text>
        <dbReference type="EC" id="2.7.13.3"/>
    </reaction>
</comment>
<reference evidence="8" key="2">
    <citation type="journal article" date="2021" name="Microbiome">
        <title>Successional dynamics and alternative stable states in a saline activated sludge microbial community over 9 years.</title>
        <authorList>
            <person name="Wang Y."/>
            <person name="Ye J."/>
            <person name="Ju F."/>
            <person name="Liu L."/>
            <person name="Boyd J.A."/>
            <person name="Deng Y."/>
            <person name="Parks D.H."/>
            <person name="Jiang X."/>
            <person name="Yin X."/>
            <person name="Woodcroft B.J."/>
            <person name="Tyson G.W."/>
            <person name="Hugenholtz P."/>
            <person name="Polz M.F."/>
            <person name="Zhang T."/>
        </authorList>
    </citation>
    <scope>NUCLEOTIDE SEQUENCE</scope>
    <source>
        <strain evidence="8">HKST-UBA02</strain>
    </source>
</reference>
<dbReference type="InterPro" id="IPR004358">
    <property type="entry name" value="Sig_transdc_His_kin-like_C"/>
</dbReference>
<dbReference type="SMART" id="SM00388">
    <property type="entry name" value="HisKA"/>
    <property type="match status" value="1"/>
</dbReference>
<dbReference type="SUPFAM" id="SSF47384">
    <property type="entry name" value="Homodimeric domain of signal transducing histidine kinase"/>
    <property type="match status" value="1"/>
</dbReference>
<dbReference type="PROSITE" id="PS50109">
    <property type="entry name" value="HIS_KIN"/>
    <property type="match status" value="1"/>
</dbReference>
<dbReference type="Proteomes" id="UP000699691">
    <property type="component" value="Unassembled WGS sequence"/>
</dbReference>
<dbReference type="InterPro" id="IPR005467">
    <property type="entry name" value="His_kinase_dom"/>
</dbReference>
<evidence type="ECO:0000256" key="1">
    <source>
        <dbReference type="ARBA" id="ARBA00000085"/>
    </source>
</evidence>
<keyword evidence="5 8" id="KW-0418">Kinase</keyword>
<dbReference type="SUPFAM" id="SSF55874">
    <property type="entry name" value="ATPase domain of HSP90 chaperone/DNA topoisomerase II/histidine kinase"/>
    <property type="match status" value="1"/>
</dbReference>
<dbReference type="InterPro" id="IPR036097">
    <property type="entry name" value="HisK_dim/P_sf"/>
</dbReference>
<dbReference type="InterPro" id="IPR036890">
    <property type="entry name" value="HATPase_C_sf"/>
</dbReference>
<dbReference type="CDD" id="cd00082">
    <property type="entry name" value="HisKA"/>
    <property type="match status" value="1"/>
</dbReference>
<dbReference type="Gene3D" id="1.10.287.130">
    <property type="match status" value="1"/>
</dbReference>
<evidence type="ECO:0000256" key="6">
    <source>
        <dbReference type="ARBA" id="ARBA00023012"/>
    </source>
</evidence>
<dbReference type="EMBL" id="JAGQKY010000070">
    <property type="protein sequence ID" value="MCA9397580.1"/>
    <property type="molecule type" value="Genomic_DNA"/>
</dbReference>
<comment type="caution">
    <text evidence="8">The sequence shown here is derived from an EMBL/GenBank/DDBJ whole genome shotgun (WGS) entry which is preliminary data.</text>
</comment>
<dbReference type="GO" id="GO:0004721">
    <property type="term" value="F:phosphoprotein phosphatase activity"/>
    <property type="evidence" value="ECO:0007669"/>
    <property type="project" value="TreeGrafter"/>
</dbReference>
<dbReference type="GO" id="GO:0016036">
    <property type="term" value="P:cellular response to phosphate starvation"/>
    <property type="evidence" value="ECO:0007669"/>
    <property type="project" value="TreeGrafter"/>
</dbReference>
<keyword evidence="3" id="KW-0597">Phosphoprotein</keyword>
<organism evidence="8 9">
    <name type="scientific">candidate division WWE3 bacterium</name>
    <dbReference type="NCBI Taxonomy" id="2053526"/>
    <lineage>
        <taxon>Bacteria</taxon>
        <taxon>Katanobacteria</taxon>
    </lineage>
</organism>
<dbReference type="EC" id="2.7.13.3" evidence="2"/>
<dbReference type="AlphaFoldDB" id="A0A955LW23"/>